<evidence type="ECO:0000256" key="15">
    <source>
        <dbReference type="ARBA" id="ARBA00040883"/>
    </source>
</evidence>
<keyword evidence="7 16" id="KW-0963">Cytoplasm</keyword>
<comment type="caution">
    <text evidence="17">The sequence shown here is derived from an EMBL/GenBank/DDBJ whole genome shotgun (WGS) entry which is preliminary data.</text>
</comment>
<keyword evidence="18" id="KW-1185">Reference proteome</keyword>
<comment type="function">
    <text evidence="16">Catalyzes the phosphorylation of pantothenate (Pan), the first step in CoA biosynthesis.</text>
</comment>
<evidence type="ECO:0000256" key="7">
    <source>
        <dbReference type="ARBA" id="ARBA00022490"/>
    </source>
</evidence>
<proteinExistence type="inferred from homology"/>
<dbReference type="GO" id="GO:0015937">
    <property type="term" value="P:coenzyme A biosynthetic process"/>
    <property type="evidence" value="ECO:0007669"/>
    <property type="project" value="UniProtKB-UniRule"/>
</dbReference>
<evidence type="ECO:0000256" key="4">
    <source>
        <dbReference type="ARBA" id="ARBA00005225"/>
    </source>
</evidence>
<evidence type="ECO:0000256" key="2">
    <source>
        <dbReference type="ARBA" id="ARBA00001958"/>
    </source>
</evidence>
<evidence type="ECO:0000256" key="10">
    <source>
        <dbReference type="ARBA" id="ARBA00022777"/>
    </source>
</evidence>
<dbReference type="PANTHER" id="PTHR34265">
    <property type="entry name" value="TYPE III PANTOTHENATE KINASE"/>
    <property type="match status" value="1"/>
</dbReference>
<comment type="pathway">
    <text evidence="4 16">Cofactor biosynthesis; coenzyme A biosynthesis; CoA from (R)-pantothenate: step 1/5.</text>
</comment>
<comment type="catalytic activity">
    <reaction evidence="1 16">
        <text>(R)-pantothenate + ATP = (R)-4'-phosphopantothenate + ADP + H(+)</text>
        <dbReference type="Rhea" id="RHEA:16373"/>
        <dbReference type="ChEBI" id="CHEBI:10986"/>
        <dbReference type="ChEBI" id="CHEBI:15378"/>
        <dbReference type="ChEBI" id="CHEBI:29032"/>
        <dbReference type="ChEBI" id="CHEBI:30616"/>
        <dbReference type="ChEBI" id="CHEBI:456216"/>
        <dbReference type="EC" id="2.7.1.33"/>
    </reaction>
</comment>
<gene>
    <name evidence="16" type="primary">coaX</name>
    <name evidence="17" type="ORF">C8N26_1083</name>
</gene>
<name>A0A420E3C9_9FLAO</name>
<evidence type="ECO:0000256" key="6">
    <source>
        <dbReference type="ARBA" id="ARBA00012102"/>
    </source>
</evidence>
<evidence type="ECO:0000256" key="9">
    <source>
        <dbReference type="ARBA" id="ARBA00022741"/>
    </source>
</evidence>
<feature type="binding site" evidence="16">
    <location>
        <begin position="93"/>
        <end position="96"/>
    </location>
    <ligand>
        <name>substrate</name>
    </ligand>
</feature>
<keyword evidence="16" id="KW-0479">Metal-binding</keyword>
<dbReference type="EC" id="2.7.1.33" evidence="6 16"/>
<comment type="cofactor">
    <cofactor evidence="16">
        <name>NH4(+)</name>
        <dbReference type="ChEBI" id="CHEBI:28938"/>
    </cofactor>
    <cofactor evidence="16">
        <name>K(+)</name>
        <dbReference type="ChEBI" id="CHEBI:29103"/>
    </cofactor>
    <text evidence="16">A monovalent cation. Ammonium or potassium.</text>
</comment>
<dbReference type="GO" id="GO:0046872">
    <property type="term" value="F:metal ion binding"/>
    <property type="evidence" value="ECO:0007669"/>
    <property type="project" value="UniProtKB-KW"/>
</dbReference>
<evidence type="ECO:0000256" key="12">
    <source>
        <dbReference type="ARBA" id="ARBA00022958"/>
    </source>
</evidence>
<keyword evidence="13 16" id="KW-0173">Coenzyme A biosynthesis</keyword>
<keyword evidence="10 16" id="KW-0418">Kinase</keyword>
<keyword evidence="11 16" id="KW-0067">ATP-binding</keyword>
<comment type="similarity">
    <text evidence="14 16">Belongs to the type III pantothenate kinase family.</text>
</comment>
<dbReference type="InterPro" id="IPR043129">
    <property type="entry name" value="ATPase_NBD"/>
</dbReference>
<evidence type="ECO:0000256" key="13">
    <source>
        <dbReference type="ARBA" id="ARBA00022993"/>
    </source>
</evidence>
<evidence type="ECO:0000256" key="14">
    <source>
        <dbReference type="ARBA" id="ARBA00038036"/>
    </source>
</evidence>
<comment type="cofactor">
    <cofactor evidence="2">
        <name>K(+)</name>
        <dbReference type="ChEBI" id="CHEBI:29103"/>
    </cofactor>
</comment>
<feature type="active site" description="Proton acceptor" evidence="16">
    <location>
        <position position="95"/>
    </location>
</feature>
<dbReference type="RefSeq" id="WP_120186364.1">
    <property type="nucleotide sequence ID" value="NZ_RAQM01000007.1"/>
</dbReference>
<dbReference type="Gene3D" id="3.30.420.40">
    <property type="match status" value="2"/>
</dbReference>
<feature type="binding site" evidence="16">
    <location>
        <position position="171"/>
    </location>
    <ligand>
        <name>substrate</name>
    </ligand>
</feature>
<evidence type="ECO:0000256" key="3">
    <source>
        <dbReference type="ARBA" id="ARBA00004496"/>
    </source>
</evidence>
<dbReference type="GO" id="GO:0005524">
    <property type="term" value="F:ATP binding"/>
    <property type="evidence" value="ECO:0007669"/>
    <property type="project" value="UniProtKB-UniRule"/>
</dbReference>
<evidence type="ECO:0000313" key="17">
    <source>
        <dbReference type="EMBL" id="RKF04413.1"/>
    </source>
</evidence>
<keyword evidence="12 16" id="KW-0630">Potassium</keyword>
<feature type="binding site" evidence="16">
    <location>
        <position position="119"/>
    </location>
    <ligand>
        <name>ATP</name>
        <dbReference type="ChEBI" id="CHEBI:30616"/>
    </ligand>
</feature>
<evidence type="ECO:0000256" key="16">
    <source>
        <dbReference type="HAMAP-Rule" id="MF_01274"/>
    </source>
</evidence>
<dbReference type="EMBL" id="RAQM01000007">
    <property type="protein sequence ID" value="RKF04413.1"/>
    <property type="molecule type" value="Genomic_DNA"/>
</dbReference>
<dbReference type="Pfam" id="PF03309">
    <property type="entry name" value="Pan_kinase"/>
    <property type="match status" value="1"/>
</dbReference>
<dbReference type="NCBIfam" id="TIGR00671">
    <property type="entry name" value="baf"/>
    <property type="match status" value="1"/>
</dbReference>
<feature type="binding site" evidence="16">
    <location>
        <position position="86"/>
    </location>
    <ligand>
        <name>substrate</name>
    </ligand>
</feature>
<dbReference type="Proteomes" id="UP000285780">
    <property type="component" value="Unassembled WGS sequence"/>
</dbReference>
<comment type="subunit">
    <text evidence="5 16">Homodimer.</text>
</comment>
<dbReference type="InterPro" id="IPR004619">
    <property type="entry name" value="Type_III_PanK"/>
</dbReference>
<feature type="binding site" evidence="16">
    <location>
        <begin position="6"/>
        <end position="13"/>
    </location>
    <ligand>
        <name>ATP</name>
        <dbReference type="ChEBI" id="CHEBI:30616"/>
    </ligand>
</feature>
<dbReference type="UniPathway" id="UPA00241">
    <property type="reaction ID" value="UER00352"/>
</dbReference>
<protein>
    <recommendedName>
        <fullName evidence="15 16">Type III pantothenate kinase</fullName>
        <ecNumber evidence="6 16">2.7.1.33</ecNumber>
    </recommendedName>
    <alternativeName>
        <fullName evidence="16">PanK-III</fullName>
    </alternativeName>
    <alternativeName>
        <fullName evidence="16">Pantothenic acid kinase</fullName>
    </alternativeName>
</protein>
<keyword evidence="9 16" id="KW-0547">Nucleotide-binding</keyword>
<evidence type="ECO:0000256" key="11">
    <source>
        <dbReference type="ARBA" id="ARBA00022840"/>
    </source>
</evidence>
<dbReference type="AlphaFoldDB" id="A0A420E3C9"/>
<evidence type="ECO:0000256" key="8">
    <source>
        <dbReference type="ARBA" id="ARBA00022679"/>
    </source>
</evidence>
<dbReference type="CDD" id="cd24015">
    <property type="entry name" value="ASKHA_NBD_PanK-III"/>
    <property type="match status" value="1"/>
</dbReference>
<dbReference type="PANTHER" id="PTHR34265:SF1">
    <property type="entry name" value="TYPE III PANTOTHENATE KINASE"/>
    <property type="match status" value="1"/>
</dbReference>
<dbReference type="HAMAP" id="MF_01274">
    <property type="entry name" value="Pantothen_kinase_3"/>
    <property type="match status" value="1"/>
</dbReference>
<evidence type="ECO:0000256" key="5">
    <source>
        <dbReference type="ARBA" id="ARBA00011738"/>
    </source>
</evidence>
<reference evidence="17 18" key="1">
    <citation type="submission" date="2018-09" db="EMBL/GenBank/DDBJ databases">
        <title>Genomic Encyclopedia of Archaeal and Bacterial Type Strains, Phase II (KMG-II): from individual species to whole genera.</title>
        <authorList>
            <person name="Goeker M."/>
        </authorList>
    </citation>
    <scope>NUCLEOTIDE SEQUENCE [LARGE SCALE GENOMIC DNA]</scope>
    <source>
        <strain evidence="17 18">DSM 16505</strain>
    </source>
</reference>
<sequence length="243" mass="26873">MNLIIDVGNTRVKVAVNEIDTIKEVFVFEKEKIITELKKIVSKFSVSNAIVSSVASFTEKEQQEITTLLKPIFLTSDTKVPFVNKYKTPKTLGVDRIALASAAVKMYPNKNVLVLDAGTCITYDFVTKKGEYLGGAISPGIQMRYKALHEFTAKLPLLEPSKLESFIGVDTNTSIHSGVINGISKEIDGIIKQYQKKYSDLTVVLTGGDTYFLSKQLKSVIFAHPNFVLEGLHTILTHNLAND</sequence>
<dbReference type="GO" id="GO:0004594">
    <property type="term" value="F:pantothenate kinase activity"/>
    <property type="evidence" value="ECO:0007669"/>
    <property type="project" value="UniProtKB-UniRule"/>
</dbReference>
<organism evidence="17 18">
    <name type="scientific">Tenacibaculum lutimaris</name>
    <dbReference type="NCBI Taxonomy" id="285258"/>
    <lineage>
        <taxon>Bacteria</taxon>
        <taxon>Pseudomonadati</taxon>
        <taxon>Bacteroidota</taxon>
        <taxon>Flavobacteriia</taxon>
        <taxon>Flavobacteriales</taxon>
        <taxon>Flavobacteriaceae</taxon>
        <taxon>Tenacibaculum</taxon>
    </lineage>
</organism>
<evidence type="ECO:0000313" key="18">
    <source>
        <dbReference type="Proteomes" id="UP000285780"/>
    </source>
</evidence>
<dbReference type="GO" id="GO:0005737">
    <property type="term" value="C:cytoplasm"/>
    <property type="evidence" value="ECO:0007669"/>
    <property type="project" value="UniProtKB-SubCell"/>
</dbReference>
<comment type="subcellular location">
    <subcellularLocation>
        <location evidence="3 16">Cytoplasm</location>
    </subcellularLocation>
</comment>
<dbReference type="NCBIfam" id="NF009853">
    <property type="entry name" value="PRK13320.1-5"/>
    <property type="match status" value="1"/>
</dbReference>
<keyword evidence="8 16" id="KW-0808">Transferase</keyword>
<feature type="binding site" evidence="16">
    <location>
        <position position="116"/>
    </location>
    <ligand>
        <name>K(+)</name>
        <dbReference type="ChEBI" id="CHEBI:29103"/>
    </ligand>
</feature>
<accession>A0A420E3C9</accession>
<dbReference type="SUPFAM" id="SSF53067">
    <property type="entry name" value="Actin-like ATPase domain"/>
    <property type="match status" value="2"/>
</dbReference>
<evidence type="ECO:0000256" key="1">
    <source>
        <dbReference type="ARBA" id="ARBA00001206"/>
    </source>
</evidence>